<sequence>MAALTPVTRPSRFVEALPELGQDSDREAIELQEISLDDYPPASALPSYSEADPCPEANPNTRNEPASASDAAQPILPQPANAPISPPPEYPMTPRGFREFKELQRPPDGLNRYNTKLNKLSNISATASGEVFEI</sequence>
<dbReference type="EMBL" id="JBANMG010000010">
    <property type="protein sequence ID" value="KAK6948833.1"/>
    <property type="molecule type" value="Genomic_DNA"/>
</dbReference>
<proteinExistence type="predicted"/>
<evidence type="ECO:0000313" key="2">
    <source>
        <dbReference type="EMBL" id="KAK6948833.1"/>
    </source>
</evidence>
<gene>
    <name evidence="2" type="ORF">Daesc_010604</name>
</gene>
<organism evidence="2 3">
    <name type="scientific">Daldinia eschscholtzii</name>
    <dbReference type="NCBI Taxonomy" id="292717"/>
    <lineage>
        <taxon>Eukaryota</taxon>
        <taxon>Fungi</taxon>
        <taxon>Dikarya</taxon>
        <taxon>Ascomycota</taxon>
        <taxon>Pezizomycotina</taxon>
        <taxon>Sordariomycetes</taxon>
        <taxon>Xylariomycetidae</taxon>
        <taxon>Xylariales</taxon>
        <taxon>Hypoxylaceae</taxon>
        <taxon>Daldinia</taxon>
    </lineage>
</organism>
<accession>A0AAX6M8M8</accession>
<dbReference type="AlphaFoldDB" id="A0AAX6M8M8"/>
<reference evidence="2 3" key="1">
    <citation type="journal article" date="2024" name="Front Chem Biol">
        <title>Unveiling the potential of Daldinia eschscholtzii MFLUCC 19-0629 through bioactivity and bioinformatics studies for enhanced sustainable agriculture production.</title>
        <authorList>
            <person name="Brooks S."/>
            <person name="Weaver J.A."/>
            <person name="Klomchit A."/>
            <person name="Alharthi S.A."/>
            <person name="Onlamun T."/>
            <person name="Nurani R."/>
            <person name="Vong T.K."/>
            <person name="Alberti F."/>
            <person name="Greco C."/>
        </authorList>
    </citation>
    <scope>NUCLEOTIDE SEQUENCE [LARGE SCALE GENOMIC DNA]</scope>
    <source>
        <strain evidence="2">MFLUCC 19-0629</strain>
    </source>
</reference>
<protein>
    <submittedName>
        <fullName evidence="2">Uncharacterized protein</fullName>
    </submittedName>
</protein>
<dbReference type="Proteomes" id="UP001369815">
    <property type="component" value="Unassembled WGS sequence"/>
</dbReference>
<evidence type="ECO:0000256" key="1">
    <source>
        <dbReference type="SAM" id="MobiDB-lite"/>
    </source>
</evidence>
<name>A0AAX6M8M8_9PEZI</name>
<evidence type="ECO:0000313" key="3">
    <source>
        <dbReference type="Proteomes" id="UP001369815"/>
    </source>
</evidence>
<keyword evidence="3" id="KW-1185">Reference proteome</keyword>
<comment type="caution">
    <text evidence="2">The sequence shown here is derived from an EMBL/GenBank/DDBJ whole genome shotgun (WGS) entry which is preliminary data.</text>
</comment>
<feature type="region of interest" description="Disordered" evidence="1">
    <location>
        <begin position="1"/>
        <end position="95"/>
    </location>
</feature>